<reference evidence="1 2" key="1">
    <citation type="submission" date="2016-10" db="EMBL/GenBank/DDBJ databases">
        <authorList>
            <person name="de Groot N.N."/>
        </authorList>
    </citation>
    <scope>NUCLEOTIDE SEQUENCE [LARGE SCALE GENOMIC DNA]</scope>
    <source>
        <strain evidence="1 2">DSM 25294</strain>
    </source>
</reference>
<dbReference type="InterPro" id="IPR009389">
    <property type="entry name" value="DUF1045"/>
</dbReference>
<protein>
    <submittedName>
        <fullName evidence="1">Putative phosphonate metabolism protein</fullName>
    </submittedName>
</protein>
<evidence type="ECO:0000313" key="2">
    <source>
        <dbReference type="Proteomes" id="UP000199382"/>
    </source>
</evidence>
<sequence length="229" mass="25225">MDGFTRYALFYAPPAGPLADFGAAWLGWDPRNGKRVAHPALPGLPLPVAEITETPRKYGFHGTLKPPFQLKPGFDVAELHNAAEALAAMLPPVLLDGLKLSRIGSFLALVPKGDTTQLALLAARVVEALDGFRAAPEEDELARRRKPGLSARQEVLLQQWGYPYVMEEFRFHLTLSGNLPDAVADAVAARLHPVVEPLLPRPFRIREICLFGEGQDGRFHHLHRYTLSG</sequence>
<dbReference type="NCBIfam" id="TIGR03223">
    <property type="entry name" value="Phn_opern_protn"/>
    <property type="match status" value="1"/>
</dbReference>
<dbReference type="Proteomes" id="UP000199382">
    <property type="component" value="Unassembled WGS sequence"/>
</dbReference>
<dbReference type="Gene3D" id="3.90.1140.10">
    <property type="entry name" value="Cyclic phosphodiesterase"/>
    <property type="match status" value="1"/>
</dbReference>
<dbReference type="OrthoDB" id="4954742at2"/>
<name>A0A1G9BVM7_9RHOB</name>
<keyword evidence="2" id="KW-1185">Reference proteome</keyword>
<proteinExistence type="predicted"/>
<accession>A0A1G9BVM7</accession>
<dbReference type="STRING" id="571298.SAMN04488026_10415"/>
<organism evidence="1 2">
    <name type="scientific">Aliiruegeria lutimaris</name>
    <dbReference type="NCBI Taxonomy" id="571298"/>
    <lineage>
        <taxon>Bacteria</taxon>
        <taxon>Pseudomonadati</taxon>
        <taxon>Pseudomonadota</taxon>
        <taxon>Alphaproteobacteria</taxon>
        <taxon>Rhodobacterales</taxon>
        <taxon>Roseobacteraceae</taxon>
        <taxon>Aliiruegeria</taxon>
    </lineage>
</organism>
<dbReference type="PIRSF" id="PIRSF033328">
    <property type="entry name" value="Phest_Mll4975"/>
    <property type="match status" value="1"/>
</dbReference>
<dbReference type="AlphaFoldDB" id="A0A1G9BVM7"/>
<dbReference type="Pfam" id="PF06299">
    <property type="entry name" value="DUF1045"/>
    <property type="match status" value="1"/>
</dbReference>
<gene>
    <name evidence="1" type="ORF">SAMN04488026_10415</name>
</gene>
<dbReference type="RefSeq" id="WP_093159439.1">
    <property type="nucleotide sequence ID" value="NZ_FNEK01000041.1"/>
</dbReference>
<evidence type="ECO:0000313" key="1">
    <source>
        <dbReference type="EMBL" id="SDK43521.1"/>
    </source>
</evidence>
<dbReference type="EMBL" id="FNEK01000041">
    <property type="protein sequence ID" value="SDK43521.1"/>
    <property type="molecule type" value="Genomic_DNA"/>
</dbReference>